<reference evidence="2" key="1">
    <citation type="submission" date="2020-08" db="EMBL/GenBank/DDBJ databases">
        <title>Genome public.</title>
        <authorList>
            <person name="Liu C."/>
            <person name="Sun Q."/>
        </authorList>
    </citation>
    <scope>NUCLEOTIDE SEQUENCE</scope>
    <source>
        <strain evidence="2">NSJ-40</strain>
    </source>
</reference>
<dbReference type="Pfam" id="PF13302">
    <property type="entry name" value="Acetyltransf_3"/>
    <property type="match status" value="1"/>
</dbReference>
<evidence type="ECO:0000259" key="1">
    <source>
        <dbReference type="PROSITE" id="PS51186"/>
    </source>
</evidence>
<name>A0A926HNI9_9FIRM</name>
<dbReference type="InterPro" id="IPR016181">
    <property type="entry name" value="Acyl_CoA_acyltransferase"/>
</dbReference>
<dbReference type="PANTHER" id="PTHR39173:SF1">
    <property type="entry name" value="ACETYLTRANSFERASE"/>
    <property type="match status" value="1"/>
</dbReference>
<proteinExistence type="predicted"/>
<dbReference type="GO" id="GO:0016747">
    <property type="term" value="F:acyltransferase activity, transferring groups other than amino-acyl groups"/>
    <property type="evidence" value="ECO:0007669"/>
    <property type="project" value="InterPro"/>
</dbReference>
<dbReference type="AlphaFoldDB" id="A0A926HNI9"/>
<dbReference type="PROSITE" id="PS51186">
    <property type="entry name" value="GNAT"/>
    <property type="match status" value="1"/>
</dbReference>
<evidence type="ECO:0000313" key="3">
    <source>
        <dbReference type="Proteomes" id="UP000651482"/>
    </source>
</evidence>
<feature type="domain" description="N-acetyltransferase" evidence="1">
    <location>
        <begin position="1"/>
        <end position="112"/>
    </location>
</feature>
<dbReference type="PANTHER" id="PTHR39173">
    <property type="entry name" value="ACETYLTRANSFERASE"/>
    <property type="match status" value="1"/>
</dbReference>
<dbReference type="CDD" id="cd04301">
    <property type="entry name" value="NAT_SF"/>
    <property type="match status" value="1"/>
</dbReference>
<accession>A0A926HNI9</accession>
<dbReference type="RefSeq" id="WP_249319895.1">
    <property type="nucleotide sequence ID" value="NZ_JACRSN010000014.1"/>
</dbReference>
<keyword evidence="3" id="KW-1185">Reference proteome</keyword>
<organism evidence="2 3">
    <name type="scientific">Yeguia hominis</name>
    <dbReference type="NCBI Taxonomy" id="2763662"/>
    <lineage>
        <taxon>Bacteria</taxon>
        <taxon>Bacillati</taxon>
        <taxon>Bacillota</taxon>
        <taxon>Clostridia</taxon>
        <taxon>Eubacteriales</taxon>
        <taxon>Yeguiaceae</taxon>
        <taxon>Yeguia</taxon>
    </lineage>
</organism>
<sequence>MLKATATGFPMCSPHGIFGVFRLQFELTEFLLNYGGHIGYATRPSDRNRGFATQMLKRGLEIAREFGMDRILCVCDSDNAALEKGILKNGGIVENELYDPDENVAVKRFWIS</sequence>
<dbReference type="InterPro" id="IPR000182">
    <property type="entry name" value="GNAT_dom"/>
</dbReference>
<protein>
    <submittedName>
        <fullName evidence="2">GNAT family N-acetyltransferase</fullName>
    </submittedName>
</protein>
<dbReference type="EMBL" id="JACRSN010000014">
    <property type="protein sequence ID" value="MBC8534257.1"/>
    <property type="molecule type" value="Genomic_DNA"/>
</dbReference>
<dbReference type="SUPFAM" id="SSF55729">
    <property type="entry name" value="Acyl-CoA N-acyltransferases (Nat)"/>
    <property type="match status" value="1"/>
</dbReference>
<gene>
    <name evidence="2" type="ORF">IAG03_09700</name>
</gene>
<comment type="caution">
    <text evidence="2">The sequence shown here is derived from an EMBL/GenBank/DDBJ whole genome shotgun (WGS) entry which is preliminary data.</text>
</comment>
<dbReference type="Gene3D" id="3.40.630.30">
    <property type="match status" value="1"/>
</dbReference>
<evidence type="ECO:0000313" key="2">
    <source>
        <dbReference type="EMBL" id="MBC8534257.1"/>
    </source>
</evidence>
<dbReference type="Proteomes" id="UP000651482">
    <property type="component" value="Unassembled WGS sequence"/>
</dbReference>